<dbReference type="Proteomes" id="UP001300502">
    <property type="component" value="Unassembled WGS sequence"/>
</dbReference>
<accession>A0AAV9IDM3</accession>
<comment type="caution">
    <text evidence="1">The sequence shown here is derived from an EMBL/GenBank/DDBJ whole genome shotgun (WGS) entry which is preliminary data.</text>
</comment>
<name>A0AAV9IDM3_9RHOD</name>
<evidence type="ECO:0000313" key="1">
    <source>
        <dbReference type="EMBL" id="KAK4525483.1"/>
    </source>
</evidence>
<keyword evidence="2" id="KW-1185">Reference proteome</keyword>
<protein>
    <submittedName>
        <fullName evidence="1">Uncharacterized protein</fullName>
    </submittedName>
</protein>
<reference evidence="1 2" key="1">
    <citation type="submission" date="2022-07" db="EMBL/GenBank/DDBJ databases">
        <title>Genome-wide signatures of adaptation to extreme environments.</title>
        <authorList>
            <person name="Cho C.H."/>
            <person name="Yoon H.S."/>
        </authorList>
    </citation>
    <scope>NUCLEOTIDE SEQUENCE [LARGE SCALE GENOMIC DNA]</scope>
    <source>
        <strain evidence="1 2">108.79 E11</strain>
    </source>
</reference>
<gene>
    <name evidence="1" type="ORF">GAYE_SCF13G3391</name>
</gene>
<sequence length="480" mass="56263">MGTFCSGFLNGVPMKLAVFFVLQKGDVDLCMELRREISNMRRGKLFIVDEHHTLWQQFGDNINSWPSFFRFFADPWSHRINLEFISGGSQHQEFIDKRPSGYLNCVQHVEPLSMKEFAIWQKLDDCPMLLKENCSKVMELSGLVPSHIAEFVEMTRMFPHFSFERLANKFYRRTAKEMKKKHKQYVKSLSGEISKAGFVDMLYGLFLGNETPGSILCESSYLDRGLLIPVNCFYLRFYNSIARDVLFQTFSRFYSTLSGQVELSKMLERAQVRRGKGGCFDDVFFLWCLYECPVIELYSRGYVVRTQFATNKSWRFVRELFGPPHKEIMDSCWAAVSLFPYHNDDPTQLEQLFSSEPCHLALLLKSFFDESLHVASSFSEEGKVVDFLVTDFHGVSYRDRIHFYVTCLAREEAEESNIPAFIELITFKDYPVPIKFIIDEYRRNPRIINLRPPFWQAYKQPLRVEGYFRFVVLLQRALFS</sequence>
<evidence type="ECO:0000313" key="2">
    <source>
        <dbReference type="Proteomes" id="UP001300502"/>
    </source>
</evidence>
<dbReference type="AlphaFoldDB" id="A0AAV9IDM3"/>
<proteinExistence type="predicted"/>
<dbReference type="EMBL" id="JANCYU010000031">
    <property type="protein sequence ID" value="KAK4525483.1"/>
    <property type="molecule type" value="Genomic_DNA"/>
</dbReference>
<organism evidence="1 2">
    <name type="scientific">Galdieria yellowstonensis</name>
    <dbReference type="NCBI Taxonomy" id="3028027"/>
    <lineage>
        <taxon>Eukaryota</taxon>
        <taxon>Rhodophyta</taxon>
        <taxon>Bangiophyceae</taxon>
        <taxon>Galdieriales</taxon>
        <taxon>Galdieriaceae</taxon>
        <taxon>Galdieria</taxon>
    </lineage>
</organism>